<dbReference type="InterPro" id="IPR053953">
    <property type="entry name" value="NirdL-like_HTH"/>
</dbReference>
<evidence type="ECO:0000313" key="9">
    <source>
        <dbReference type="Proteomes" id="UP000683428"/>
    </source>
</evidence>
<proteinExistence type="inferred from homology"/>
<feature type="domain" description="Siroheme decarboxylase NirL-like HTH" evidence="7">
    <location>
        <begin position="180"/>
        <end position="216"/>
    </location>
</feature>
<evidence type="ECO:0000313" key="8">
    <source>
        <dbReference type="EMBL" id="QWT49442.1"/>
    </source>
</evidence>
<dbReference type="EC" id="4.1.1.111" evidence="4"/>
<evidence type="ECO:0000259" key="7">
    <source>
        <dbReference type="Pfam" id="PF22451"/>
    </source>
</evidence>
<dbReference type="InterPro" id="IPR040523">
    <property type="entry name" value="AsnC_trans_reg2"/>
</dbReference>
<dbReference type="RefSeq" id="WP_216127019.1">
    <property type="nucleotide sequence ID" value="NZ_CP064782.1"/>
</dbReference>
<dbReference type="Pfam" id="PF17805">
    <property type="entry name" value="AsnC_trans_reg2"/>
    <property type="match status" value="2"/>
</dbReference>
<feature type="domain" description="Siroheme decarboxylase AsnC-like ligand binding" evidence="6">
    <location>
        <begin position="67"/>
        <end position="141"/>
    </location>
</feature>
<accession>A0A975XV39</accession>
<name>A0A975XV39_9RHOO</name>
<dbReference type="AlphaFoldDB" id="A0A975XV39"/>
<feature type="domain" description="Siroheme decarboxylase NirL-like HTH" evidence="7">
    <location>
        <begin position="8"/>
        <end position="53"/>
    </location>
</feature>
<dbReference type="Proteomes" id="UP000683428">
    <property type="component" value="Chromosome"/>
</dbReference>
<evidence type="ECO:0000256" key="5">
    <source>
        <dbReference type="ARBA" id="ARBA00048470"/>
    </source>
</evidence>
<dbReference type="PANTHER" id="PTHR43413">
    <property type="entry name" value="TRANSCRIPTIONAL REGULATOR, ASNC FAMILY"/>
    <property type="match status" value="1"/>
</dbReference>
<dbReference type="GO" id="GO:0016829">
    <property type="term" value="F:lyase activity"/>
    <property type="evidence" value="ECO:0007669"/>
    <property type="project" value="UniProtKB-KW"/>
</dbReference>
<sequence length="325" mass="36273">MLNSSALEQRLLNDFQHNFPLCSRPFAAIGETVGCGEETALGLYRRFQAQSLISRIGPVFASGRVGQSTLAAMAVPDQELERVAALISDYPEVNHNYRRENDYNLWFVVTASDQTHLDSVLAHMARHHAHPLIVLPMEASFHIDLGFDFLGGQKKASAFPQEKTPVRLTQGERLTLGGLEKGLPLVPRPYHDLAETLGLTEADLLSVLDRCLEGGVLKRFGVVLRHAELGYVANAMCVWNVPDEQVPVLGPLLGQEAGVTLCYQRRRALPDWPYNLYCMIHGKAREEVMALRESIGRKLGLDGWPHEILFSLRQYKQQGACYGTR</sequence>
<dbReference type="Pfam" id="PF22451">
    <property type="entry name" value="NirdL-like_HTH"/>
    <property type="match status" value="2"/>
</dbReference>
<evidence type="ECO:0000256" key="2">
    <source>
        <dbReference type="ARBA" id="ARBA00023444"/>
    </source>
</evidence>
<keyword evidence="9" id="KW-1185">Reference proteome</keyword>
<evidence type="ECO:0000259" key="6">
    <source>
        <dbReference type="Pfam" id="PF17805"/>
    </source>
</evidence>
<dbReference type="PANTHER" id="PTHR43413:SF1">
    <property type="entry name" value="SIROHEME DECARBOXYLASE NIRL SUBUNIT"/>
    <property type="match status" value="1"/>
</dbReference>
<gene>
    <name evidence="8" type="ORF">Azoinq_02155</name>
</gene>
<evidence type="ECO:0000256" key="3">
    <source>
        <dbReference type="ARBA" id="ARBA00023457"/>
    </source>
</evidence>
<keyword evidence="1" id="KW-0456">Lyase</keyword>
<comment type="pathway">
    <text evidence="2">Porphyrin-containing compound metabolism.</text>
</comment>
<evidence type="ECO:0000256" key="4">
    <source>
        <dbReference type="ARBA" id="ARBA00023471"/>
    </source>
</evidence>
<dbReference type="KEGG" id="aiq:Azoinq_02155"/>
<protein>
    <recommendedName>
        <fullName evidence="4">siroheme decarboxylase</fullName>
        <ecNumber evidence="4">4.1.1.111</ecNumber>
    </recommendedName>
</protein>
<reference evidence="8" key="1">
    <citation type="submission" date="2020-11" db="EMBL/GenBank/DDBJ databases">
        <title>Azospira inquinata sp. nov.</title>
        <authorList>
            <person name="Moe W.M."/>
            <person name="Mikes M.C."/>
        </authorList>
    </citation>
    <scope>NUCLEOTIDE SEQUENCE</scope>
    <source>
        <strain evidence="8">Azo-3</strain>
    </source>
</reference>
<feature type="domain" description="Siroheme decarboxylase AsnC-like ligand binding" evidence="6">
    <location>
        <begin position="229"/>
        <end position="316"/>
    </location>
</feature>
<dbReference type="InterPro" id="IPR050684">
    <property type="entry name" value="HTH-Siroheme_Decarb"/>
</dbReference>
<comment type="similarity">
    <text evidence="3">Belongs to the Ahb/Nir family.</text>
</comment>
<evidence type="ECO:0000256" key="1">
    <source>
        <dbReference type="ARBA" id="ARBA00023239"/>
    </source>
</evidence>
<dbReference type="EMBL" id="CP064782">
    <property type="protein sequence ID" value="QWT49442.1"/>
    <property type="molecule type" value="Genomic_DNA"/>
</dbReference>
<organism evidence="8 9">
    <name type="scientific">Azospira inquinata</name>
    <dbReference type="NCBI Taxonomy" id="2785627"/>
    <lineage>
        <taxon>Bacteria</taxon>
        <taxon>Pseudomonadati</taxon>
        <taxon>Pseudomonadota</taxon>
        <taxon>Betaproteobacteria</taxon>
        <taxon>Rhodocyclales</taxon>
        <taxon>Rhodocyclaceae</taxon>
        <taxon>Azospira</taxon>
    </lineage>
</organism>
<comment type="catalytic activity">
    <reaction evidence="5">
        <text>siroheme + 2 H(+) = 12,18-didecarboxysiroheme + 2 CO2</text>
        <dbReference type="Rhea" id="RHEA:19093"/>
        <dbReference type="ChEBI" id="CHEBI:15378"/>
        <dbReference type="ChEBI" id="CHEBI:16526"/>
        <dbReference type="ChEBI" id="CHEBI:60052"/>
        <dbReference type="ChEBI" id="CHEBI:140497"/>
        <dbReference type="EC" id="4.1.1.111"/>
    </reaction>
</comment>